<dbReference type="PROSITE" id="PS50237">
    <property type="entry name" value="HECT"/>
    <property type="match status" value="1"/>
</dbReference>
<dbReference type="OrthoDB" id="8068875at2759"/>
<evidence type="ECO:0000259" key="4">
    <source>
        <dbReference type="PROSITE" id="PS50237"/>
    </source>
</evidence>
<dbReference type="SUPFAM" id="SSF51045">
    <property type="entry name" value="WW domain"/>
    <property type="match status" value="1"/>
</dbReference>
<dbReference type="Gene3D" id="3.90.1750.10">
    <property type="entry name" value="Hect, E3 ligase catalytic domains"/>
    <property type="match status" value="1"/>
</dbReference>
<sequence>MSTMKRRIVIEKIKLNKIGLFSFIRRYKFVMCISDKIGYIFISSDETIRVRIFMDEILLNEFYFEYLCVDSLFSYLEFKDEYKLENTVDNELKNIELKDKLKDEYENKGDNEYENDFDNKLKDELKDEYENKGDNEYENKVDNEIKFVEEIKYYENNFCAFKVYDGRIYYLDYSDLRISWNKIENRFKNELPCRWEMKENKDGNVFYINHNNCTTTWEHPIPSYRMVRVVQKMEKYIFYSKFRDFLYPFNSQIISLSVKRNFYVQSTALKLIESTQADLLKNIFIEFIDEIGEDHGALLREYFYKTSLEIAQDYRIQDVGSFYDVKPMTEQYFKDVEYLITENLKKYIKIKNKPKNKFFLKSEINEYKGENKAENLKNKIGNNYLENSDKYSCEDKDEIKYLENNFQSQKYHSSNEI</sequence>
<dbReference type="Pfam" id="PF00397">
    <property type="entry name" value="WW"/>
    <property type="match status" value="1"/>
</dbReference>
<organism evidence="5 6">
    <name type="scientific">Hamiltosporidium tvaerminnensis</name>
    <dbReference type="NCBI Taxonomy" id="1176355"/>
    <lineage>
        <taxon>Eukaryota</taxon>
        <taxon>Fungi</taxon>
        <taxon>Fungi incertae sedis</taxon>
        <taxon>Microsporidia</taxon>
        <taxon>Dubosqiidae</taxon>
        <taxon>Hamiltosporidium</taxon>
    </lineage>
</organism>
<evidence type="ECO:0000313" key="5">
    <source>
        <dbReference type="EMBL" id="TBU13443.1"/>
    </source>
</evidence>
<dbReference type="InterPro" id="IPR035983">
    <property type="entry name" value="Hect_E3_ubiquitin_ligase"/>
</dbReference>
<evidence type="ECO:0000313" key="6">
    <source>
        <dbReference type="Proteomes" id="UP000292282"/>
    </source>
</evidence>
<protein>
    <submittedName>
        <fullName evidence="5">Uncharacterized protein</fullName>
    </submittedName>
</protein>
<comment type="caution">
    <text evidence="5">The sequence shown here is derived from an EMBL/GenBank/DDBJ whole genome shotgun (WGS) entry which is preliminary data.</text>
</comment>
<keyword evidence="6" id="KW-1185">Reference proteome</keyword>
<dbReference type="AlphaFoldDB" id="A0A4Q9LXC8"/>
<dbReference type="InterPro" id="IPR036020">
    <property type="entry name" value="WW_dom_sf"/>
</dbReference>
<dbReference type="InterPro" id="IPR000569">
    <property type="entry name" value="HECT_dom"/>
</dbReference>
<proteinExistence type="predicted"/>
<feature type="domain" description="WW" evidence="3">
    <location>
        <begin position="189"/>
        <end position="222"/>
    </location>
</feature>
<evidence type="ECO:0000259" key="3">
    <source>
        <dbReference type="PROSITE" id="PS50020"/>
    </source>
</evidence>
<dbReference type="GO" id="GO:0004842">
    <property type="term" value="F:ubiquitin-protein transferase activity"/>
    <property type="evidence" value="ECO:0007669"/>
    <property type="project" value="InterPro"/>
</dbReference>
<dbReference type="UniPathway" id="UPA00143"/>
<dbReference type="STRING" id="1176355.A0A4Q9LXC8"/>
<accession>A0A4Q9LXC8</accession>
<gene>
    <name evidence="5" type="ORF">CWI38_0430p0040</name>
</gene>
<comment type="caution">
    <text evidence="2">Lacks conserved residue(s) required for the propagation of feature annotation.</text>
</comment>
<dbReference type="VEuPathDB" id="MicrosporidiaDB:CWI38_0430p0040"/>
<dbReference type="PROSITE" id="PS50020">
    <property type="entry name" value="WW_DOMAIN_2"/>
    <property type="match status" value="1"/>
</dbReference>
<dbReference type="SUPFAM" id="SSF56204">
    <property type="entry name" value="Hect, E3 ligase catalytic domain"/>
    <property type="match status" value="1"/>
</dbReference>
<dbReference type="Proteomes" id="UP000292282">
    <property type="component" value="Unassembled WGS sequence"/>
</dbReference>
<evidence type="ECO:0000256" key="1">
    <source>
        <dbReference type="ARBA" id="ARBA00022786"/>
    </source>
</evidence>
<dbReference type="EMBL" id="PITK01000430">
    <property type="protein sequence ID" value="TBU13443.1"/>
    <property type="molecule type" value="Genomic_DNA"/>
</dbReference>
<keyword evidence="1 2" id="KW-0833">Ubl conjugation pathway</keyword>
<dbReference type="InterPro" id="IPR001202">
    <property type="entry name" value="WW_dom"/>
</dbReference>
<evidence type="ECO:0000256" key="2">
    <source>
        <dbReference type="PROSITE-ProRule" id="PRU00104"/>
    </source>
</evidence>
<dbReference type="GO" id="GO:0016567">
    <property type="term" value="P:protein ubiquitination"/>
    <property type="evidence" value="ECO:0007669"/>
    <property type="project" value="UniProtKB-UniPathway"/>
</dbReference>
<reference evidence="5 6" key="1">
    <citation type="submission" date="2017-12" db="EMBL/GenBank/DDBJ databases">
        <authorList>
            <person name="Pombert J.-F."/>
            <person name="Haag K.L."/>
            <person name="Ebert D."/>
        </authorList>
    </citation>
    <scope>NUCLEOTIDE SEQUENCE [LARGE SCALE GENOMIC DNA]</scope>
    <source>
        <strain evidence="5">IL-G-3</strain>
    </source>
</reference>
<dbReference type="CDD" id="cd00201">
    <property type="entry name" value="WW"/>
    <property type="match status" value="1"/>
</dbReference>
<name>A0A4Q9LXC8_9MICR</name>
<feature type="domain" description="HECT" evidence="4">
    <location>
        <begin position="275"/>
        <end position="310"/>
    </location>
</feature>
<dbReference type="PROSITE" id="PS01159">
    <property type="entry name" value="WW_DOMAIN_1"/>
    <property type="match status" value="1"/>
</dbReference>
<dbReference type="Gene3D" id="2.20.70.10">
    <property type="match status" value="1"/>
</dbReference>
<dbReference type="SMART" id="SM00456">
    <property type="entry name" value="WW"/>
    <property type="match status" value="1"/>
</dbReference>